<name>A0A4R8WEF2_9MICO</name>
<comment type="caution">
    <text evidence="1">The sequence shown here is derived from an EMBL/GenBank/DDBJ whole genome shotgun (WGS) entry which is preliminary data.</text>
</comment>
<dbReference type="Proteomes" id="UP000297907">
    <property type="component" value="Unassembled WGS sequence"/>
</dbReference>
<protein>
    <submittedName>
        <fullName evidence="1">Uncharacterized protein</fullName>
    </submittedName>
</protein>
<dbReference type="RefSeq" id="WP_134452667.1">
    <property type="nucleotide sequence ID" value="NZ_SOFL01000010.1"/>
</dbReference>
<accession>A0A4R8WEF2</accession>
<organism evidence="1 2">
    <name type="scientific">Cryobacterium adonitolivorans</name>
    <dbReference type="NCBI Taxonomy" id="1259189"/>
    <lineage>
        <taxon>Bacteria</taxon>
        <taxon>Bacillati</taxon>
        <taxon>Actinomycetota</taxon>
        <taxon>Actinomycetes</taxon>
        <taxon>Micrococcales</taxon>
        <taxon>Microbacteriaceae</taxon>
        <taxon>Cryobacterium</taxon>
    </lineage>
</organism>
<keyword evidence="2" id="KW-1185">Reference proteome</keyword>
<evidence type="ECO:0000313" key="1">
    <source>
        <dbReference type="EMBL" id="TFC05052.1"/>
    </source>
</evidence>
<dbReference type="EMBL" id="SOFL01000010">
    <property type="protein sequence ID" value="TFC05052.1"/>
    <property type="molecule type" value="Genomic_DNA"/>
</dbReference>
<gene>
    <name evidence="1" type="ORF">E3O42_04140</name>
</gene>
<reference evidence="1 2" key="1">
    <citation type="submission" date="2019-03" db="EMBL/GenBank/DDBJ databases">
        <title>Genomics of glacier-inhabiting Cryobacterium strains.</title>
        <authorList>
            <person name="Liu Q."/>
            <person name="Xin Y.-H."/>
        </authorList>
    </citation>
    <scope>NUCLEOTIDE SEQUENCE [LARGE SCALE GENOMIC DNA]</scope>
    <source>
        <strain evidence="1 2">RHLS22-1</strain>
    </source>
</reference>
<sequence length="80" mass="8673">MKIWYGATDGFGTATPAEIVPVIDPLLMSAWWDRPSMTVKVPLVDTDPPIFALDWNRTLPTAATDPSTCGVESITTVPPE</sequence>
<proteinExistence type="predicted"/>
<dbReference type="AlphaFoldDB" id="A0A4R8WEF2"/>
<evidence type="ECO:0000313" key="2">
    <source>
        <dbReference type="Proteomes" id="UP000297907"/>
    </source>
</evidence>